<proteinExistence type="predicted"/>
<feature type="region of interest" description="Disordered" evidence="2">
    <location>
        <begin position="1078"/>
        <end position="1150"/>
    </location>
</feature>
<dbReference type="PANTHER" id="PTHR16537:SF1">
    <property type="entry name" value="PROTEIN ZNRD2"/>
    <property type="match status" value="1"/>
</dbReference>
<dbReference type="AlphaFoldDB" id="A0A7S4ACN1"/>
<dbReference type="EMBL" id="HBIX01005024">
    <property type="protein sequence ID" value="CAE0711250.1"/>
    <property type="molecule type" value="Transcribed_RNA"/>
</dbReference>
<feature type="compositionally biased region" description="Basic and acidic residues" evidence="2">
    <location>
        <begin position="1111"/>
        <end position="1126"/>
    </location>
</feature>
<organism evidence="3">
    <name type="scientific">Pseudo-nitzschia australis</name>
    <dbReference type="NCBI Taxonomy" id="44445"/>
    <lineage>
        <taxon>Eukaryota</taxon>
        <taxon>Sar</taxon>
        <taxon>Stramenopiles</taxon>
        <taxon>Ochrophyta</taxon>
        <taxon>Bacillariophyta</taxon>
        <taxon>Bacillariophyceae</taxon>
        <taxon>Bacillariophycidae</taxon>
        <taxon>Bacillariales</taxon>
        <taxon>Bacillariaceae</taxon>
        <taxon>Pseudo-nitzschia</taxon>
    </lineage>
</organism>
<dbReference type="Pfam" id="PF06677">
    <property type="entry name" value="Auto_anti-p27"/>
    <property type="match status" value="3"/>
</dbReference>
<dbReference type="InterPro" id="IPR009563">
    <property type="entry name" value="SSSCA1"/>
</dbReference>
<feature type="region of interest" description="Disordered" evidence="2">
    <location>
        <begin position="141"/>
        <end position="167"/>
    </location>
</feature>
<dbReference type="PANTHER" id="PTHR16537">
    <property type="entry name" value="SJOEGREN SYNDROME/SCLERODERMA AUTOANTIGEN 1"/>
    <property type="match status" value="1"/>
</dbReference>
<feature type="region of interest" description="Disordered" evidence="2">
    <location>
        <begin position="320"/>
        <end position="339"/>
    </location>
</feature>
<evidence type="ECO:0000256" key="2">
    <source>
        <dbReference type="SAM" id="MobiDB-lite"/>
    </source>
</evidence>
<feature type="coiled-coil region" evidence="1">
    <location>
        <begin position="389"/>
        <end position="503"/>
    </location>
</feature>
<accession>A0A7S4ACN1</accession>
<dbReference type="InterPro" id="IPR051888">
    <property type="entry name" value="UPF0148_domain"/>
</dbReference>
<protein>
    <submittedName>
        <fullName evidence="3">Uncharacterized protein</fullName>
    </submittedName>
</protein>
<evidence type="ECO:0000313" key="3">
    <source>
        <dbReference type="EMBL" id="CAE0711250.1"/>
    </source>
</evidence>
<reference evidence="3" key="1">
    <citation type="submission" date="2021-01" db="EMBL/GenBank/DDBJ databases">
        <authorList>
            <person name="Corre E."/>
            <person name="Pelletier E."/>
            <person name="Niang G."/>
            <person name="Scheremetjew M."/>
            <person name="Finn R."/>
            <person name="Kale V."/>
            <person name="Holt S."/>
            <person name="Cochrane G."/>
            <person name="Meng A."/>
            <person name="Brown T."/>
            <person name="Cohen L."/>
        </authorList>
    </citation>
    <scope>NUCLEOTIDE SEQUENCE</scope>
    <source>
        <strain evidence="3">10249 10 AB</strain>
    </source>
</reference>
<sequence>MTLVEPPPRPTKENEDSRDMAIKEARLEQLLSEKLMQGYVLMETSCPKCLTPLVKNHQMVPRTLYCRSNDYNDTKTIDKCVLLPQKSFEQPFKPVNGVPICVSCNSHVITQESEISILEQCASMKNKGSIYVALENATADTSTGSITTPASHRGNTTTAKSNQQQPEEPEIIHLEDFNEAEITTNNHLSDNDYDNRQQEPIVVVDVETLGDGNSNFELTLTPREGAETKPINLVEKDDEDSIESYTEKREIATKVLGAKMLQGFTLQEKTCDKCAMPVMSYKGKVDCVVCPALAKKARKKLRQKQKLEEEDKARQLARVAELEQVPPSPPSEDKAEQEQETIVVQKVDSIELEPTDSTLERNFQEEIRIQREKLANIQSVRSGIEEKALREEKEETRRAEERQKAIEAEKVRILDLQKQEEERVQDLIKEEAQLVREAQERACLLIEQEKEELSRLEAIAQEERQKRQLAEEHRKKEQEVAALEAQKKAIQKAETKALAEELERIEGLDEETLLNDKALAMRKDLMVEEYRQRMAKKAALDEEIAKLEEERLNEEIEARKLADQHRAESESRMIASLEADAAMKALAAEDAIRRAKDALAEVKSTKKQIISQTIQLAEKEVVAETEQTIKADHEDNVEHVLLPTNSEIEKERWETLRMEGRAIMTRRILQGWQLLPEACKGAECFMSPLVGRPGRKECTVCGGTGSGTDGAYSTRQEDEAGVEPALSLKPSIVEKTKSCDDDRNEDLLICGPDEEFEKKRAIYSKEIGKRMLLGWILVDAACPKCIMPLMMDDLGNNDICVVCGEVNKNFDASTIATKDMAFLEVADEDDDVAKEVVEDVDVAVAVTPKEVAKSRPVEIVQEDTAETVQEKTAGTVQEDTAESVQEDTAATVQDTAETVQEDTIETIEEPIRELVILRSDSDLCSTIQKQAMKQQKKRHPVTTSDPPAFKTEPHFAVERMDETAPQSVTEKNVKDVIRIDTNDFADSAAIQKTVGDGGRDDAQPVDISIDMVANLFLKSPHGYDFQDFGKSMNVVEVKELVDIFLVTNVDRDVSSDFKFSVAQRILAKMNFMTDKDQDEVQPLRIDGSHTREQQFEYDEVEDDNTATKSTGKLDKRARPRPEDQVRRLPPISPGRRSTPRGGGMSRKNTVIVGGPMARESRRLRDDMSVASRASTVASDALESIYDRIDACKKKLLDPKNTLDEQIATASLLERLAQAAVAVKEMEYVE</sequence>
<feature type="compositionally biased region" description="Acidic residues" evidence="2">
    <location>
        <begin position="1095"/>
        <end position="1104"/>
    </location>
</feature>
<gene>
    <name evidence="3" type="ORF">PAUS00366_LOCUS3987</name>
</gene>
<feature type="compositionally biased region" description="Polar residues" evidence="2">
    <location>
        <begin position="141"/>
        <end position="166"/>
    </location>
</feature>
<feature type="coiled-coil region" evidence="1">
    <location>
        <begin position="530"/>
        <end position="612"/>
    </location>
</feature>
<name>A0A7S4ACN1_9STRA</name>
<keyword evidence="1" id="KW-0175">Coiled coil</keyword>
<evidence type="ECO:0000256" key="1">
    <source>
        <dbReference type="SAM" id="Coils"/>
    </source>
</evidence>